<dbReference type="Pfam" id="PF03793">
    <property type="entry name" value="PASTA"/>
    <property type="match status" value="1"/>
</dbReference>
<evidence type="ECO:0000313" key="4">
    <source>
        <dbReference type="Proteomes" id="UP001500582"/>
    </source>
</evidence>
<dbReference type="CDD" id="cd06577">
    <property type="entry name" value="PASTA_pknB"/>
    <property type="match status" value="3"/>
</dbReference>
<sequence>MSKFWAYLKSSSFRNTILLAIASVLAVTLIAFFSLSYYTRHGSGIPVPKLKGLKIDQAINILESQGFGYKIDSVYIADQPPGTVIEQDPDAETNVKENRIIYLTVVTTQAPTVSLPDLEQSNFREAVATLGNYGLKLGDTSYRSDIALDHVLEVRMGGRTITAGTKIPKGSLIDLVLGDGAGASEVDIPDLVNQDLDAARFAIKGAGLSLGTVTYQGTITDSSNVVVVAQQPMKTDSTSKTSIGTRINVTVSQGAAVPATPDESN</sequence>
<dbReference type="PROSITE" id="PS51178">
    <property type="entry name" value="PASTA"/>
    <property type="match status" value="3"/>
</dbReference>
<keyword evidence="1" id="KW-1133">Transmembrane helix</keyword>
<dbReference type="Gene3D" id="3.30.10.20">
    <property type="match status" value="3"/>
</dbReference>
<accession>A0ABP8FRV8</accession>
<comment type="caution">
    <text evidence="3">The sequence shown here is derived from an EMBL/GenBank/DDBJ whole genome shotgun (WGS) entry which is preliminary data.</text>
</comment>
<name>A0ABP8FRV8_9SPHI</name>
<keyword evidence="1" id="KW-0472">Membrane</keyword>
<dbReference type="InterPro" id="IPR005543">
    <property type="entry name" value="PASTA_dom"/>
</dbReference>
<gene>
    <name evidence="3" type="ORF">GCM10023149_04170</name>
</gene>
<feature type="domain" description="PASTA" evidence="2">
    <location>
        <begin position="41"/>
        <end position="107"/>
    </location>
</feature>
<evidence type="ECO:0000259" key="2">
    <source>
        <dbReference type="PROSITE" id="PS51178"/>
    </source>
</evidence>
<dbReference type="Proteomes" id="UP001500582">
    <property type="component" value="Unassembled WGS sequence"/>
</dbReference>
<feature type="transmembrane region" description="Helical" evidence="1">
    <location>
        <begin position="16"/>
        <end position="38"/>
    </location>
</feature>
<evidence type="ECO:0000313" key="3">
    <source>
        <dbReference type="EMBL" id="GAA4309735.1"/>
    </source>
</evidence>
<evidence type="ECO:0000256" key="1">
    <source>
        <dbReference type="SAM" id="Phobius"/>
    </source>
</evidence>
<feature type="domain" description="PASTA" evidence="2">
    <location>
        <begin position="182"/>
        <end position="253"/>
    </location>
</feature>
<keyword evidence="1" id="KW-0812">Transmembrane</keyword>
<dbReference type="RefSeq" id="WP_345209324.1">
    <property type="nucleotide sequence ID" value="NZ_BAABFT010000001.1"/>
</dbReference>
<feature type="domain" description="PASTA" evidence="2">
    <location>
        <begin position="109"/>
        <end position="179"/>
    </location>
</feature>
<reference evidence="4" key="1">
    <citation type="journal article" date="2019" name="Int. J. Syst. Evol. Microbiol.">
        <title>The Global Catalogue of Microorganisms (GCM) 10K type strain sequencing project: providing services to taxonomists for standard genome sequencing and annotation.</title>
        <authorList>
            <consortium name="The Broad Institute Genomics Platform"/>
            <consortium name="The Broad Institute Genome Sequencing Center for Infectious Disease"/>
            <person name="Wu L."/>
            <person name="Ma J."/>
        </authorList>
    </citation>
    <scope>NUCLEOTIDE SEQUENCE [LARGE SCALE GENOMIC DNA]</scope>
    <source>
        <strain evidence="4">JCM 17705</strain>
    </source>
</reference>
<protein>
    <recommendedName>
        <fullName evidence="2">PASTA domain-containing protein</fullName>
    </recommendedName>
</protein>
<keyword evidence="4" id="KW-1185">Reference proteome</keyword>
<proteinExistence type="predicted"/>
<organism evidence="3 4">
    <name type="scientific">Mucilaginibacter gynuensis</name>
    <dbReference type="NCBI Taxonomy" id="1302236"/>
    <lineage>
        <taxon>Bacteria</taxon>
        <taxon>Pseudomonadati</taxon>
        <taxon>Bacteroidota</taxon>
        <taxon>Sphingobacteriia</taxon>
        <taxon>Sphingobacteriales</taxon>
        <taxon>Sphingobacteriaceae</taxon>
        <taxon>Mucilaginibacter</taxon>
    </lineage>
</organism>
<dbReference type="SMART" id="SM00740">
    <property type="entry name" value="PASTA"/>
    <property type="match status" value="3"/>
</dbReference>
<dbReference type="EMBL" id="BAABFT010000001">
    <property type="protein sequence ID" value="GAA4309735.1"/>
    <property type="molecule type" value="Genomic_DNA"/>
</dbReference>